<dbReference type="SUPFAM" id="SSF54001">
    <property type="entry name" value="Cysteine proteinases"/>
    <property type="match status" value="1"/>
</dbReference>
<dbReference type="Proteomes" id="UP001501436">
    <property type="component" value="Unassembled WGS sequence"/>
</dbReference>
<evidence type="ECO:0000313" key="4">
    <source>
        <dbReference type="EMBL" id="GAA4909769.1"/>
    </source>
</evidence>
<dbReference type="RefSeq" id="WP_345329951.1">
    <property type="nucleotide sequence ID" value="NZ_BAABJI010000001.1"/>
</dbReference>
<feature type="chain" id="PRO_5045197034" description="DUF3857 domain-containing protein" evidence="1">
    <location>
        <begin position="22"/>
        <end position="659"/>
    </location>
</feature>
<evidence type="ECO:0000259" key="2">
    <source>
        <dbReference type="Pfam" id="PF01841"/>
    </source>
</evidence>
<name>A0ABP9FPB3_9SPHI</name>
<evidence type="ECO:0000259" key="3">
    <source>
        <dbReference type="Pfam" id="PF12969"/>
    </source>
</evidence>
<dbReference type="Pfam" id="PF12969">
    <property type="entry name" value="DUF3857"/>
    <property type="match status" value="1"/>
</dbReference>
<reference evidence="5" key="1">
    <citation type="journal article" date="2019" name="Int. J. Syst. Evol. Microbiol.">
        <title>The Global Catalogue of Microorganisms (GCM) 10K type strain sequencing project: providing services to taxonomists for standard genome sequencing and annotation.</title>
        <authorList>
            <consortium name="The Broad Institute Genomics Platform"/>
            <consortium name="The Broad Institute Genome Sequencing Center for Infectious Disease"/>
            <person name="Wu L."/>
            <person name="Ma J."/>
        </authorList>
    </citation>
    <scope>NUCLEOTIDE SEQUENCE [LARGE SCALE GENOMIC DNA]</scope>
    <source>
        <strain evidence="5">JCM 18283</strain>
    </source>
</reference>
<protein>
    <recommendedName>
        <fullName evidence="6">DUF3857 domain-containing protein</fullName>
    </recommendedName>
</protein>
<dbReference type="Pfam" id="PF01841">
    <property type="entry name" value="Transglut_core"/>
    <property type="match status" value="1"/>
</dbReference>
<gene>
    <name evidence="4" type="ORF">GCM10023313_11080</name>
</gene>
<evidence type="ECO:0000313" key="5">
    <source>
        <dbReference type="Proteomes" id="UP001501436"/>
    </source>
</evidence>
<dbReference type="InterPro" id="IPR002931">
    <property type="entry name" value="Transglutaminase-like"/>
</dbReference>
<evidence type="ECO:0008006" key="6">
    <source>
        <dbReference type="Google" id="ProtNLM"/>
    </source>
</evidence>
<dbReference type="InterPro" id="IPR038765">
    <property type="entry name" value="Papain-like_cys_pep_sf"/>
</dbReference>
<keyword evidence="1" id="KW-0732">Signal</keyword>
<comment type="caution">
    <text evidence="4">The sequence shown here is derived from an EMBL/GenBank/DDBJ whole genome shotgun (WGS) entry which is preliminary data.</text>
</comment>
<feature type="domain" description="Transglutaminase-like" evidence="2">
    <location>
        <begin position="307"/>
        <end position="376"/>
    </location>
</feature>
<feature type="signal peptide" evidence="1">
    <location>
        <begin position="1"/>
        <end position="21"/>
    </location>
</feature>
<keyword evidence="5" id="KW-1185">Reference proteome</keyword>
<dbReference type="EMBL" id="BAABJI010000001">
    <property type="protein sequence ID" value="GAA4909769.1"/>
    <property type="molecule type" value="Genomic_DNA"/>
</dbReference>
<sequence>MKRKLLSLASAIFTLCTSAYAQDFDYGKFSYDELNSKSYKNDTSAHALVLQEYGNARIGDADRITLELDYHVKIKIFDAKGYSNGNIELPFYTGEQSSEEISEIEAVTYYLNEKGEAVKVVLNPKDVYSVKNNSRWSAMKFAMPALHEGCVIEYKYHLKSPYIQQFKNWDFQSDIPKVYSEYKVQLPAVYNYKISLRGALKMLEGGKYKPELERGCFSIAGIKADCSKFIFAMKDIPAFKEEEYMTSKRNFLSAIYFEMEDYTNLNTGSKVKMSKEWRDVDRELRTEESFGSQLKKKDFFKEKLIPVIAGKTTSLEKAQAVYHFIQKNIKWNKFYSPYSSDGIKKAFEKHTGNVADINLALVVALKSAGYDADPVLISTRENGFITKLYPVLTEFNYLIAKTEIDGKTYYLDATEPLLGFGTLPLRCMNDQGRVFSLDKPSYWADITKQTESGTYVLDFKLQDNGKLKGTISTILTGYEAYRKRIDISKFNTVEEYVENYDEKMPKLKILNSDIKNVDSLDRGIVETYEVEIDLYDNLDSKKLSFNPFLLHRVAENPFKLEERTYPVDMGVASTDRVSLNIELPANYKVEYSPKNVGLTLPANGGRFVTNFETVGNKFSFSHITQFNKPVYESSEYPYLKELYNQIILAQKVDLIFTKG</sequence>
<organism evidence="4 5">
    <name type="scientific">Mucilaginibacter defluvii</name>
    <dbReference type="NCBI Taxonomy" id="1196019"/>
    <lineage>
        <taxon>Bacteria</taxon>
        <taxon>Pseudomonadati</taxon>
        <taxon>Bacteroidota</taxon>
        <taxon>Sphingobacteriia</taxon>
        <taxon>Sphingobacteriales</taxon>
        <taxon>Sphingobacteriaceae</taxon>
        <taxon>Mucilaginibacter</taxon>
    </lineage>
</organism>
<proteinExistence type="predicted"/>
<dbReference type="Gene3D" id="2.60.120.1130">
    <property type="match status" value="1"/>
</dbReference>
<accession>A0ABP9FPB3</accession>
<feature type="domain" description="DUF3857" evidence="3">
    <location>
        <begin position="68"/>
        <end position="196"/>
    </location>
</feature>
<dbReference type="InterPro" id="IPR024618">
    <property type="entry name" value="DUF3857"/>
</dbReference>
<evidence type="ECO:0000256" key="1">
    <source>
        <dbReference type="SAM" id="SignalP"/>
    </source>
</evidence>
<dbReference type="Gene3D" id="3.10.620.30">
    <property type="match status" value="1"/>
</dbReference>
<dbReference type="Gene3D" id="2.60.40.3140">
    <property type="match status" value="1"/>
</dbReference>